<dbReference type="Gene3D" id="3.40.50.790">
    <property type="match status" value="1"/>
</dbReference>
<sequence length="246" mass="26477">MGGITAKTTFEEEISMAKKSKKYTDALKLVDRETAYQVEEAIELVKKTATAKFDETVEVAVRLGVDPKKADQQIRGAVVLPNGTGKTQRVLVFAKGEKAKEAEAAGADYVGDEDFINKINQGWFEFDVIVATPDMMAQVGKLGRVLGPKGLMPNPKTGTVTFDVTKAVNEIKAGKVEYRVDKAGNIHVPIGKVSFETGKLIENFKTIIETLVKVKPAAAKGTYMKNVAIASTMGPGVRVNATALAK</sequence>
<evidence type="ECO:0000256" key="8">
    <source>
        <dbReference type="ARBA" id="ARBA00035241"/>
    </source>
</evidence>
<dbReference type="PIRSF" id="PIRSF002155">
    <property type="entry name" value="Ribosomal_L1"/>
    <property type="match status" value="1"/>
</dbReference>
<dbReference type="RefSeq" id="WP_335962340.1">
    <property type="nucleotide sequence ID" value="NZ_JAXBLX010000027.1"/>
</dbReference>
<dbReference type="PROSITE" id="PS01199">
    <property type="entry name" value="RIBOSOMAL_L1"/>
    <property type="match status" value="1"/>
</dbReference>
<comment type="function">
    <text evidence="9">Protein L1 is also a translational repressor protein, it controls the translation of the L11 operon by binding to its mRNA.</text>
</comment>
<comment type="similarity">
    <text evidence="1 9 10">Belongs to the universal ribosomal protein uL1 family.</text>
</comment>
<comment type="caution">
    <text evidence="11">The sequence shown here is derived from an EMBL/GenBank/DDBJ whole genome shotgun (WGS) entry which is preliminary data.</text>
</comment>
<evidence type="ECO:0000313" key="11">
    <source>
        <dbReference type="EMBL" id="MFC0469759.1"/>
    </source>
</evidence>
<evidence type="ECO:0000256" key="9">
    <source>
        <dbReference type="HAMAP-Rule" id="MF_01318"/>
    </source>
</evidence>
<evidence type="ECO:0000256" key="6">
    <source>
        <dbReference type="ARBA" id="ARBA00022980"/>
    </source>
</evidence>
<keyword evidence="7 9" id="KW-0687">Ribonucleoprotein</keyword>
<reference evidence="11 12" key="1">
    <citation type="submission" date="2024-09" db="EMBL/GenBank/DDBJ databases">
        <authorList>
            <person name="Sun Q."/>
            <person name="Mori K."/>
        </authorList>
    </citation>
    <scope>NUCLEOTIDE SEQUENCE [LARGE SCALE GENOMIC DNA]</scope>
    <source>
        <strain evidence="11 12">NCAIM B.02610</strain>
    </source>
</reference>
<dbReference type="Gene3D" id="3.30.190.20">
    <property type="match status" value="1"/>
</dbReference>
<dbReference type="CDD" id="cd00403">
    <property type="entry name" value="Ribosomal_L1"/>
    <property type="match status" value="1"/>
</dbReference>
<dbReference type="InterPro" id="IPR002143">
    <property type="entry name" value="Ribosomal_uL1"/>
</dbReference>
<keyword evidence="12" id="KW-1185">Reference proteome</keyword>
<evidence type="ECO:0000256" key="4">
    <source>
        <dbReference type="ARBA" id="ARBA00022845"/>
    </source>
</evidence>
<evidence type="ECO:0000256" key="5">
    <source>
        <dbReference type="ARBA" id="ARBA00022884"/>
    </source>
</evidence>
<dbReference type="InterPro" id="IPR005878">
    <property type="entry name" value="Ribosom_uL1_bac-type"/>
</dbReference>
<dbReference type="Pfam" id="PF00687">
    <property type="entry name" value="Ribosomal_L1"/>
    <property type="match status" value="1"/>
</dbReference>
<dbReference type="SUPFAM" id="SSF56808">
    <property type="entry name" value="Ribosomal protein L1"/>
    <property type="match status" value="1"/>
</dbReference>
<evidence type="ECO:0000256" key="7">
    <source>
        <dbReference type="ARBA" id="ARBA00023274"/>
    </source>
</evidence>
<keyword evidence="5 9" id="KW-0694">RNA-binding</keyword>
<evidence type="ECO:0000256" key="10">
    <source>
        <dbReference type="RuleBase" id="RU000659"/>
    </source>
</evidence>
<accession>A0ABV6K8X6</accession>
<keyword evidence="2 9" id="KW-0678">Repressor</keyword>
<evidence type="ECO:0000256" key="3">
    <source>
        <dbReference type="ARBA" id="ARBA00022730"/>
    </source>
</evidence>
<dbReference type="EMBL" id="JBHLUX010000009">
    <property type="protein sequence ID" value="MFC0469759.1"/>
    <property type="molecule type" value="Genomic_DNA"/>
</dbReference>
<evidence type="ECO:0000313" key="12">
    <source>
        <dbReference type="Proteomes" id="UP001589838"/>
    </source>
</evidence>
<dbReference type="InterPro" id="IPR023673">
    <property type="entry name" value="Ribosomal_uL1_CS"/>
</dbReference>
<evidence type="ECO:0000256" key="1">
    <source>
        <dbReference type="ARBA" id="ARBA00010531"/>
    </source>
</evidence>
<dbReference type="PANTHER" id="PTHR36427:SF3">
    <property type="entry name" value="LARGE RIBOSOMAL SUBUNIT PROTEIN UL1M"/>
    <property type="match status" value="1"/>
</dbReference>
<dbReference type="InterPro" id="IPR016095">
    <property type="entry name" value="Ribosomal_uL1_3-a/b-sand"/>
</dbReference>
<protein>
    <recommendedName>
        <fullName evidence="8 9">Large ribosomal subunit protein uL1</fullName>
    </recommendedName>
</protein>
<dbReference type="HAMAP" id="MF_01318_B">
    <property type="entry name" value="Ribosomal_uL1_B"/>
    <property type="match status" value="1"/>
</dbReference>
<proteinExistence type="inferred from homology"/>
<dbReference type="GO" id="GO:0005840">
    <property type="term" value="C:ribosome"/>
    <property type="evidence" value="ECO:0007669"/>
    <property type="project" value="UniProtKB-KW"/>
</dbReference>
<keyword evidence="4 9" id="KW-0810">Translation regulation</keyword>
<keyword evidence="9" id="KW-0820">tRNA-binding</keyword>
<gene>
    <name evidence="9 11" type="primary">rplA</name>
    <name evidence="11" type="ORF">ACFFHM_04220</name>
</gene>
<dbReference type="NCBIfam" id="TIGR01169">
    <property type="entry name" value="rplA_bact"/>
    <property type="match status" value="1"/>
</dbReference>
<comment type="subunit">
    <text evidence="9">Part of the 50S ribosomal subunit.</text>
</comment>
<organism evidence="11 12">
    <name type="scientific">Halalkalibacter kiskunsagensis</name>
    <dbReference type="NCBI Taxonomy" id="1548599"/>
    <lineage>
        <taxon>Bacteria</taxon>
        <taxon>Bacillati</taxon>
        <taxon>Bacillota</taxon>
        <taxon>Bacilli</taxon>
        <taxon>Bacillales</taxon>
        <taxon>Bacillaceae</taxon>
        <taxon>Halalkalibacter</taxon>
    </lineage>
</organism>
<keyword evidence="6 9" id="KW-0689">Ribosomal protein</keyword>
<dbReference type="PANTHER" id="PTHR36427">
    <property type="entry name" value="54S RIBOSOMAL PROTEIN L1, MITOCHONDRIAL"/>
    <property type="match status" value="1"/>
</dbReference>
<dbReference type="InterPro" id="IPR028364">
    <property type="entry name" value="Ribosomal_uL1/biogenesis"/>
</dbReference>
<comment type="function">
    <text evidence="9">Binds directly to 23S rRNA. The L1 stalk is quite mobile in the ribosome, and is involved in E site tRNA release.</text>
</comment>
<evidence type="ECO:0000256" key="2">
    <source>
        <dbReference type="ARBA" id="ARBA00022491"/>
    </source>
</evidence>
<dbReference type="InterPro" id="IPR023674">
    <property type="entry name" value="Ribosomal_uL1-like"/>
</dbReference>
<dbReference type="Proteomes" id="UP001589838">
    <property type="component" value="Unassembled WGS sequence"/>
</dbReference>
<name>A0ABV6K8X6_9BACI</name>
<keyword evidence="3 9" id="KW-0699">rRNA-binding</keyword>